<dbReference type="InterPro" id="IPR015943">
    <property type="entry name" value="WD40/YVTN_repeat-like_dom_sf"/>
</dbReference>
<evidence type="ECO:0000256" key="2">
    <source>
        <dbReference type="ARBA" id="ARBA00022737"/>
    </source>
</evidence>
<dbReference type="EMBL" id="JAQMWT010000224">
    <property type="protein sequence ID" value="KAJ8607277.1"/>
    <property type="molecule type" value="Genomic_DNA"/>
</dbReference>
<dbReference type="Gene3D" id="2.130.10.10">
    <property type="entry name" value="YVTN repeat-like/Quinoprotein amine dehydrogenase"/>
    <property type="match status" value="2"/>
</dbReference>
<reference evidence="4" key="1">
    <citation type="submission" date="2023-01" db="EMBL/GenBank/DDBJ databases">
        <title>Metagenome sequencing of chrysophaentin producing Chrysophaeum taylorii.</title>
        <authorList>
            <person name="Davison J."/>
            <person name="Bewley C."/>
        </authorList>
    </citation>
    <scope>NUCLEOTIDE SEQUENCE</scope>
    <source>
        <strain evidence="4">NIES-1699</strain>
    </source>
</reference>
<accession>A0AAD7UHW8</accession>
<protein>
    <submittedName>
        <fullName evidence="4">Uncharacterized protein</fullName>
    </submittedName>
</protein>
<keyword evidence="1 3" id="KW-0853">WD repeat</keyword>
<keyword evidence="2" id="KW-0677">Repeat</keyword>
<dbReference type="InterPro" id="IPR001680">
    <property type="entry name" value="WD40_rpt"/>
</dbReference>
<feature type="repeat" description="WD" evidence="3">
    <location>
        <begin position="252"/>
        <end position="280"/>
    </location>
</feature>
<dbReference type="SUPFAM" id="SSF50978">
    <property type="entry name" value="WD40 repeat-like"/>
    <property type="match status" value="1"/>
</dbReference>
<evidence type="ECO:0000256" key="1">
    <source>
        <dbReference type="ARBA" id="ARBA00022574"/>
    </source>
</evidence>
<gene>
    <name evidence="4" type="ORF">CTAYLR_009530</name>
</gene>
<name>A0AAD7UHW8_9STRA</name>
<keyword evidence="5" id="KW-1185">Reference proteome</keyword>
<feature type="repeat" description="WD" evidence="3">
    <location>
        <begin position="101"/>
        <end position="140"/>
    </location>
</feature>
<dbReference type="PANTHER" id="PTHR19869">
    <property type="entry name" value="SPERMATID WD-REPEAT PROTEIN"/>
    <property type="match status" value="1"/>
</dbReference>
<dbReference type="PROSITE" id="PS50082">
    <property type="entry name" value="WD_REPEATS_2"/>
    <property type="match status" value="3"/>
</dbReference>
<organism evidence="4 5">
    <name type="scientific">Chrysophaeum taylorii</name>
    <dbReference type="NCBI Taxonomy" id="2483200"/>
    <lineage>
        <taxon>Eukaryota</taxon>
        <taxon>Sar</taxon>
        <taxon>Stramenopiles</taxon>
        <taxon>Ochrophyta</taxon>
        <taxon>Pelagophyceae</taxon>
        <taxon>Pelagomonadales</taxon>
        <taxon>Pelagomonadaceae</taxon>
        <taxon>Chrysophaeum</taxon>
    </lineage>
</organism>
<comment type="caution">
    <text evidence="4">The sequence shown here is derived from an EMBL/GenBank/DDBJ whole genome shotgun (WGS) entry which is preliminary data.</text>
</comment>
<dbReference type="InterPro" id="IPR020472">
    <property type="entry name" value="WD40_PAC1"/>
</dbReference>
<dbReference type="PROSITE" id="PS50294">
    <property type="entry name" value="WD_REPEATS_REGION"/>
    <property type="match status" value="1"/>
</dbReference>
<dbReference type="InterPro" id="IPR019775">
    <property type="entry name" value="WD40_repeat_CS"/>
</dbReference>
<dbReference type="PRINTS" id="PR00320">
    <property type="entry name" value="GPROTEINBRPT"/>
</dbReference>
<proteinExistence type="predicted"/>
<dbReference type="PANTHER" id="PTHR19869:SF1">
    <property type="entry name" value="WD REPEAT-CONTAINING PROTEIN 31"/>
    <property type="match status" value="1"/>
</dbReference>
<dbReference type="InterPro" id="IPR036322">
    <property type="entry name" value="WD40_repeat_dom_sf"/>
</dbReference>
<dbReference type="Proteomes" id="UP001230188">
    <property type="component" value="Unassembled WGS sequence"/>
</dbReference>
<dbReference type="AlphaFoldDB" id="A0AAD7UHW8"/>
<feature type="repeat" description="WD" evidence="3">
    <location>
        <begin position="148"/>
        <end position="182"/>
    </location>
</feature>
<dbReference type="InterPro" id="IPR040066">
    <property type="entry name" value="WDR31"/>
</dbReference>
<evidence type="ECO:0000313" key="4">
    <source>
        <dbReference type="EMBL" id="KAJ8607277.1"/>
    </source>
</evidence>
<dbReference type="PROSITE" id="PS00678">
    <property type="entry name" value="WD_REPEATS_1"/>
    <property type="match status" value="1"/>
</dbReference>
<dbReference type="Pfam" id="PF00400">
    <property type="entry name" value="WD40"/>
    <property type="match status" value="3"/>
</dbReference>
<sequence length="337" mass="36654">MGNKCPKKTCQEKKYATTATPELAWPGETTGLLDCWCLGEERAAVACLDGRVVVVDTTKGTCCEVGRHEAAVNCVVACRGTIYTCSRDRSIGVWGATARRLEGHELNASAVAATERIVASGSRDATVRTWDPERGAQLSMSRIPRNLVTCLRWIPRSSSFAQGSEDLHLRVWDSRRARTPVQTMGGYEFFPLCVDATEHLLATGSKGFDGKGAELRVWDRRATRVPTHILSGHQQDTTGCAFLPFAGENDTNPTERCVVTASKDRSIKIWDLSKDNADRPIINDLKLADAGMYTGLAVAPDRTNLKAVTSTFQGGLACFDHAWGLIAVVPPTPADDR</sequence>
<evidence type="ECO:0000313" key="5">
    <source>
        <dbReference type="Proteomes" id="UP001230188"/>
    </source>
</evidence>
<evidence type="ECO:0000256" key="3">
    <source>
        <dbReference type="PROSITE-ProRule" id="PRU00221"/>
    </source>
</evidence>
<dbReference type="SMART" id="SM00320">
    <property type="entry name" value="WD40"/>
    <property type="match status" value="6"/>
</dbReference>